<dbReference type="Proteomes" id="UP000001631">
    <property type="component" value="Unassembled WGS sequence"/>
</dbReference>
<dbReference type="GeneID" id="69041910"/>
<reference evidence="1" key="1">
    <citation type="submission" date="2009-02" db="EMBL/GenBank/DDBJ databases">
        <title>The Genome Sequence of Ajellomyces capsulatus strain G186AR.</title>
        <authorList>
            <consortium name="The Broad Institute Genome Sequencing Platform"/>
            <person name="Champion M."/>
            <person name="Cuomo C."/>
            <person name="Ma L.-J."/>
            <person name="Henn M.R."/>
            <person name="Sil A."/>
            <person name="Goldman B."/>
            <person name="Young S.K."/>
            <person name="Kodira C.D."/>
            <person name="Zeng Q."/>
            <person name="Koehrsen M."/>
            <person name="Alvarado L."/>
            <person name="Berlin A."/>
            <person name="Borenstein D."/>
            <person name="Chen Z."/>
            <person name="Engels R."/>
            <person name="Freedman E."/>
            <person name="Gellesch M."/>
            <person name="Goldberg J."/>
            <person name="Griggs A."/>
            <person name="Gujja S."/>
            <person name="Heiman D."/>
            <person name="Hepburn T."/>
            <person name="Howarth C."/>
            <person name="Jen D."/>
            <person name="Larson L."/>
            <person name="Lewis B."/>
            <person name="Mehta T."/>
            <person name="Park D."/>
            <person name="Pearson M."/>
            <person name="Roberts A."/>
            <person name="Saif S."/>
            <person name="Shea T."/>
            <person name="Shenoy N."/>
            <person name="Sisk P."/>
            <person name="Stolte C."/>
            <person name="Sykes S."/>
            <person name="Walk T."/>
            <person name="White J."/>
            <person name="Yandava C."/>
            <person name="Klein B."/>
            <person name="McEwen J.G."/>
            <person name="Puccia R."/>
            <person name="Goldman G.H."/>
            <person name="Felipe M.S."/>
            <person name="Nino-Vega G."/>
            <person name="San-Blas G."/>
            <person name="Taylor J."/>
            <person name="Mendoza L."/>
            <person name="Galagan J."/>
            <person name="Nusbaum C."/>
            <person name="Birren B."/>
        </authorList>
    </citation>
    <scope>NUCLEOTIDE SEQUENCE</scope>
    <source>
        <strain evidence="1">G186AR</strain>
    </source>
</reference>
<dbReference type="HOGENOM" id="CLU_1354288_0_0_1"/>
<keyword evidence="2" id="KW-1185">Reference proteome</keyword>
<dbReference type="AlphaFoldDB" id="C0P0G4"/>
<proteinExistence type="predicted"/>
<dbReference type="InParanoid" id="C0P0G4"/>
<organism evidence="1 2">
    <name type="scientific">Ajellomyces capsulatus (strain G186AR / H82 / ATCC MYA-2454 / RMSCC 2432)</name>
    <name type="common">Darling's disease fungus</name>
    <name type="synonym">Histoplasma capsulatum</name>
    <dbReference type="NCBI Taxonomy" id="447093"/>
    <lineage>
        <taxon>Eukaryota</taxon>
        <taxon>Fungi</taxon>
        <taxon>Dikarya</taxon>
        <taxon>Ascomycota</taxon>
        <taxon>Pezizomycotina</taxon>
        <taxon>Eurotiomycetes</taxon>
        <taxon>Eurotiomycetidae</taxon>
        <taxon>Onygenales</taxon>
        <taxon>Ajellomycetaceae</taxon>
        <taxon>Histoplasma</taxon>
    </lineage>
</organism>
<evidence type="ECO:0000313" key="2">
    <source>
        <dbReference type="Proteomes" id="UP000001631"/>
    </source>
</evidence>
<gene>
    <name evidence="1" type="ORF">HCBG_08894</name>
</gene>
<accession>C0P0G4</accession>
<evidence type="ECO:0000313" key="1">
    <source>
        <dbReference type="EMBL" id="EEH02784.1"/>
    </source>
</evidence>
<dbReference type="RefSeq" id="XP_045283265.1">
    <property type="nucleotide sequence ID" value="XM_045435943.1"/>
</dbReference>
<name>C0P0G4_AJECG</name>
<sequence length="186" mass="20496">MGGQKRPPLTPPVNKTAVAVERTISNALSFNEIKSFEEQEKEVDKAALKAIADIFVRHSMHTKLGAGLLHRHDALEDGTALSSIDMDKITPNSWFLNQNGLFQAFDGRGTISVSLRLISEQNIETSEPVITGRSFHVNEMGVVECKGNNVCRPMNSGNHKVLQDSKPYTEHVSKVMPLVDVAEEES</sequence>
<dbReference type="EMBL" id="GG663381">
    <property type="protein sequence ID" value="EEH02784.1"/>
    <property type="molecule type" value="Genomic_DNA"/>
</dbReference>
<protein>
    <submittedName>
        <fullName evidence="1">Uncharacterized protein</fullName>
    </submittedName>
</protein>